<dbReference type="PANTHER" id="PTHR44591">
    <property type="entry name" value="STRESS RESPONSE REGULATOR PROTEIN 1"/>
    <property type="match status" value="1"/>
</dbReference>
<reference evidence="6" key="1">
    <citation type="submission" date="2017-04" db="EMBL/GenBank/DDBJ databases">
        <authorList>
            <person name="Varghese N."/>
            <person name="Submissions S."/>
        </authorList>
    </citation>
    <scope>NUCLEOTIDE SEQUENCE [LARGE SCALE GENOMIC DNA]</scope>
    <source>
        <strain evidence="6">RKEM611</strain>
    </source>
</reference>
<accession>A0A1Y6CJJ2</accession>
<feature type="domain" description="Response regulatory" evidence="4">
    <location>
        <begin position="240"/>
        <end position="357"/>
    </location>
</feature>
<dbReference type="PROSITE" id="PS50110">
    <property type="entry name" value="RESPONSE_REGULATORY"/>
    <property type="match status" value="2"/>
</dbReference>
<dbReference type="STRING" id="1513793.SAMN06296036_12322"/>
<evidence type="ECO:0000256" key="1">
    <source>
        <dbReference type="ARBA" id="ARBA00022553"/>
    </source>
</evidence>
<evidence type="ECO:0000313" key="6">
    <source>
        <dbReference type="Proteomes" id="UP000192907"/>
    </source>
</evidence>
<gene>
    <name evidence="5" type="ORF">SAMN06296036_12322</name>
</gene>
<dbReference type="SMART" id="SM00448">
    <property type="entry name" value="REC"/>
    <property type="match status" value="1"/>
</dbReference>
<dbReference type="GO" id="GO:0000160">
    <property type="term" value="P:phosphorelay signal transduction system"/>
    <property type="evidence" value="ECO:0007669"/>
    <property type="project" value="InterPro"/>
</dbReference>
<dbReference type="SUPFAM" id="SSF52172">
    <property type="entry name" value="CheY-like"/>
    <property type="match status" value="2"/>
</dbReference>
<evidence type="ECO:0000256" key="3">
    <source>
        <dbReference type="PROSITE-ProRule" id="PRU00339"/>
    </source>
</evidence>
<dbReference type="EMBL" id="FWZT01000023">
    <property type="protein sequence ID" value="SMF66326.1"/>
    <property type="molecule type" value="Genomic_DNA"/>
</dbReference>
<dbReference type="PROSITE" id="PS50005">
    <property type="entry name" value="TPR"/>
    <property type="match status" value="2"/>
</dbReference>
<dbReference type="Pfam" id="PF00072">
    <property type="entry name" value="Response_reg"/>
    <property type="match status" value="1"/>
</dbReference>
<dbReference type="Proteomes" id="UP000192907">
    <property type="component" value="Unassembled WGS sequence"/>
</dbReference>
<dbReference type="InterPro" id="IPR011006">
    <property type="entry name" value="CheY-like_superfamily"/>
</dbReference>
<dbReference type="InterPro" id="IPR011990">
    <property type="entry name" value="TPR-like_helical_dom_sf"/>
</dbReference>
<protein>
    <submittedName>
        <fullName evidence="5">Tetratricopeptide repeat-containing protein</fullName>
    </submittedName>
</protein>
<evidence type="ECO:0000259" key="4">
    <source>
        <dbReference type="PROSITE" id="PS50110"/>
    </source>
</evidence>
<feature type="domain" description="Response regulatory" evidence="4">
    <location>
        <begin position="11"/>
        <end position="129"/>
    </location>
</feature>
<dbReference type="AlphaFoldDB" id="A0A1Y6CJJ2"/>
<dbReference type="Pfam" id="PF13181">
    <property type="entry name" value="TPR_8"/>
    <property type="match status" value="1"/>
</dbReference>
<dbReference type="Gene3D" id="3.40.50.2300">
    <property type="match status" value="2"/>
</dbReference>
<dbReference type="SMART" id="SM00028">
    <property type="entry name" value="TPR"/>
    <property type="match status" value="3"/>
</dbReference>
<evidence type="ECO:0000313" key="5">
    <source>
        <dbReference type="EMBL" id="SMF66326.1"/>
    </source>
</evidence>
<dbReference type="Gene3D" id="1.25.40.10">
    <property type="entry name" value="Tetratricopeptide repeat domain"/>
    <property type="match status" value="1"/>
</dbReference>
<dbReference type="InterPro" id="IPR001789">
    <property type="entry name" value="Sig_transdc_resp-reg_receiver"/>
</dbReference>
<comment type="caution">
    <text evidence="2">Lacks conserved residue(s) required for the propagation of feature annotation.</text>
</comment>
<dbReference type="InterPro" id="IPR050595">
    <property type="entry name" value="Bact_response_regulator"/>
</dbReference>
<dbReference type="SUPFAM" id="SSF48452">
    <property type="entry name" value="TPR-like"/>
    <property type="match status" value="1"/>
</dbReference>
<dbReference type="OrthoDB" id="5469194at2"/>
<feature type="repeat" description="TPR" evidence="3">
    <location>
        <begin position="435"/>
        <end position="468"/>
    </location>
</feature>
<dbReference type="InterPro" id="IPR019734">
    <property type="entry name" value="TPR_rpt"/>
</dbReference>
<organism evidence="5 6">
    <name type="scientific">Pseudobacteriovorax antillogorgiicola</name>
    <dbReference type="NCBI Taxonomy" id="1513793"/>
    <lineage>
        <taxon>Bacteria</taxon>
        <taxon>Pseudomonadati</taxon>
        <taxon>Bdellovibrionota</taxon>
        <taxon>Oligoflexia</taxon>
        <taxon>Oligoflexales</taxon>
        <taxon>Pseudobacteriovoracaceae</taxon>
        <taxon>Pseudobacteriovorax</taxon>
    </lineage>
</organism>
<keyword evidence="3" id="KW-0802">TPR repeat</keyword>
<keyword evidence="6" id="KW-1185">Reference proteome</keyword>
<dbReference type="PANTHER" id="PTHR44591:SF3">
    <property type="entry name" value="RESPONSE REGULATORY DOMAIN-CONTAINING PROTEIN"/>
    <property type="match status" value="1"/>
</dbReference>
<sequence>MESFFKEKDGKVIVVDPSGAARTLLAEVVRSLGFGDVNGVAGIKEAVEMMEVEPIRWIVTPLMADQQENGMKLLDLFCNHPALKNLRVSFLLEESEQEVLPDAFERGLLSYHSKPFTKDSLTSELSGLFKTFEAVDWNGSLLAAHYLRTHMMEAERYQELLVFEKKLLDLYPGHLDQMFHTVPPLAKMGQTEEALSVLKQIKVIDSNQEDKIQSYLADYFEGQSLDQVESDGYNFLGLKKILLVDNDDSVANEVVNAFKEMGVEDVVVCNDGEAGTQAVQENEDIDLVIQEWRIPKLTGPLFLQKVQEESKKSVPIVLLSSLIEDQDIPFVKEMGVATMIKKPLKKDEFTKAIIWTIQQDRLPTEQSSMERKMRQFLNEKKVQEAQEIKERYIADSTIKIGPKEVMEAEFAYVQKEFEKARDFGIEAIKHAGDSIFILNLLGKTMMNLREFDVALKCFEKAQALAPMNLERLCQIAEVHSEMGNDEKAQETIEQAQDLDPDSERVKETSAKVALNAGDSATAKTIMAQLKAMENVVSYMNNQAVAMARCDMVNEGIQQYRTTLAAIPDTRKDIYAIVSYNLGLAHLRAGDMDGAQPPLEEAVQHDSVVKDRAEKLLKKVKGAIKSGKPLQVQKAQAPIPLKPEDASGDQATDSDKVVTLDGAKAKVLTLVNADPGDMACHLIFQVQSSNDKAQKLLSGNLKFTPREAILRGESGGADRAIVKIA</sequence>
<dbReference type="RefSeq" id="WP_132323575.1">
    <property type="nucleotide sequence ID" value="NZ_FWZT01000023.1"/>
</dbReference>
<proteinExistence type="predicted"/>
<evidence type="ECO:0000256" key="2">
    <source>
        <dbReference type="PROSITE-ProRule" id="PRU00169"/>
    </source>
</evidence>
<keyword evidence="1" id="KW-0597">Phosphoprotein</keyword>
<feature type="repeat" description="TPR" evidence="3">
    <location>
        <begin position="469"/>
        <end position="502"/>
    </location>
</feature>
<dbReference type="CDD" id="cd00156">
    <property type="entry name" value="REC"/>
    <property type="match status" value="1"/>
</dbReference>
<name>A0A1Y6CJJ2_9BACT</name>